<accession>A0AAN7B8R7</accession>
<comment type="caution">
    <text evidence="2">The sequence shown here is derived from an EMBL/GenBank/DDBJ whole genome shotgun (WGS) entry which is preliminary data.</text>
</comment>
<protein>
    <submittedName>
        <fullName evidence="2">Uncharacterized protein</fullName>
    </submittedName>
</protein>
<reference evidence="2" key="1">
    <citation type="journal article" date="2023" name="Mol. Phylogenet. Evol.">
        <title>Genome-scale phylogeny and comparative genomics of the fungal order Sordariales.</title>
        <authorList>
            <person name="Hensen N."/>
            <person name="Bonometti L."/>
            <person name="Westerberg I."/>
            <person name="Brannstrom I.O."/>
            <person name="Guillou S."/>
            <person name="Cros-Aarteil S."/>
            <person name="Calhoun S."/>
            <person name="Haridas S."/>
            <person name="Kuo A."/>
            <person name="Mondo S."/>
            <person name="Pangilinan J."/>
            <person name="Riley R."/>
            <person name="LaButti K."/>
            <person name="Andreopoulos B."/>
            <person name="Lipzen A."/>
            <person name="Chen C."/>
            <person name="Yan M."/>
            <person name="Daum C."/>
            <person name="Ng V."/>
            <person name="Clum A."/>
            <person name="Steindorff A."/>
            <person name="Ohm R.A."/>
            <person name="Martin F."/>
            <person name="Silar P."/>
            <person name="Natvig D.O."/>
            <person name="Lalanne C."/>
            <person name="Gautier V."/>
            <person name="Ament-Velasquez S.L."/>
            <person name="Kruys A."/>
            <person name="Hutchinson M.I."/>
            <person name="Powell A.J."/>
            <person name="Barry K."/>
            <person name="Miller A.N."/>
            <person name="Grigoriev I.V."/>
            <person name="Debuchy R."/>
            <person name="Gladieux P."/>
            <person name="Hiltunen Thoren M."/>
            <person name="Johannesson H."/>
        </authorList>
    </citation>
    <scope>NUCLEOTIDE SEQUENCE</scope>
    <source>
        <strain evidence="2">PSN293</strain>
    </source>
</reference>
<dbReference type="EMBL" id="MU858085">
    <property type="protein sequence ID" value="KAK4215018.1"/>
    <property type="molecule type" value="Genomic_DNA"/>
</dbReference>
<organism evidence="2 3">
    <name type="scientific">Rhypophila decipiens</name>
    <dbReference type="NCBI Taxonomy" id="261697"/>
    <lineage>
        <taxon>Eukaryota</taxon>
        <taxon>Fungi</taxon>
        <taxon>Dikarya</taxon>
        <taxon>Ascomycota</taxon>
        <taxon>Pezizomycotina</taxon>
        <taxon>Sordariomycetes</taxon>
        <taxon>Sordariomycetidae</taxon>
        <taxon>Sordariales</taxon>
        <taxon>Naviculisporaceae</taxon>
        <taxon>Rhypophila</taxon>
    </lineage>
</organism>
<evidence type="ECO:0000313" key="2">
    <source>
        <dbReference type="EMBL" id="KAK4215018.1"/>
    </source>
</evidence>
<feature type="compositionally biased region" description="Basic and acidic residues" evidence="1">
    <location>
        <begin position="22"/>
        <end position="36"/>
    </location>
</feature>
<name>A0AAN7B8R7_9PEZI</name>
<gene>
    <name evidence="2" type="ORF">QBC37DRAFT_139552</name>
</gene>
<dbReference type="Proteomes" id="UP001301769">
    <property type="component" value="Unassembled WGS sequence"/>
</dbReference>
<reference evidence="2" key="2">
    <citation type="submission" date="2023-05" db="EMBL/GenBank/DDBJ databases">
        <authorList>
            <consortium name="Lawrence Berkeley National Laboratory"/>
            <person name="Steindorff A."/>
            <person name="Hensen N."/>
            <person name="Bonometti L."/>
            <person name="Westerberg I."/>
            <person name="Brannstrom I.O."/>
            <person name="Guillou S."/>
            <person name="Cros-Aarteil S."/>
            <person name="Calhoun S."/>
            <person name="Haridas S."/>
            <person name="Kuo A."/>
            <person name="Mondo S."/>
            <person name="Pangilinan J."/>
            <person name="Riley R."/>
            <person name="Labutti K."/>
            <person name="Andreopoulos B."/>
            <person name="Lipzen A."/>
            <person name="Chen C."/>
            <person name="Yanf M."/>
            <person name="Daum C."/>
            <person name="Ng V."/>
            <person name="Clum A."/>
            <person name="Ohm R."/>
            <person name="Martin F."/>
            <person name="Silar P."/>
            <person name="Natvig D."/>
            <person name="Lalanne C."/>
            <person name="Gautier V."/>
            <person name="Ament-Velasquez S.L."/>
            <person name="Kruys A."/>
            <person name="Hutchinson M.I."/>
            <person name="Powell A.J."/>
            <person name="Barry K."/>
            <person name="Miller A.N."/>
            <person name="Grigoriev I.V."/>
            <person name="Debuchy R."/>
            <person name="Gladieux P."/>
            <person name="Thoren M.H."/>
            <person name="Johannesson H."/>
        </authorList>
    </citation>
    <scope>NUCLEOTIDE SEQUENCE</scope>
    <source>
        <strain evidence="2">PSN293</strain>
    </source>
</reference>
<evidence type="ECO:0000256" key="1">
    <source>
        <dbReference type="SAM" id="MobiDB-lite"/>
    </source>
</evidence>
<sequence length="199" mass="22023">MVAGLGSIKIQSLESKTITNQKTEKQPATDSRPGERKTKRIVATQCRRLFARLHASQQYNPVWASGPCLLCKEMEAVKHVSACVRACTVRGIRVPICTVTVRTLSLAANPRLLEAKADQVFVASEYAPPRGPPCAGLLLLRLHCSEMDVMVTYHARRYRRQECETSSSQIPHEFEHSRPFFLVAVLGSVLVPHSCGSVP</sequence>
<evidence type="ECO:0000313" key="3">
    <source>
        <dbReference type="Proteomes" id="UP001301769"/>
    </source>
</evidence>
<keyword evidence="3" id="KW-1185">Reference proteome</keyword>
<dbReference type="AlphaFoldDB" id="A0AAN7B8R7"/>
<proteinExistence type="predicted"/>
<feature type="region of interest" description="Disordered" evidence="1">
    <location>
        <begin position="16"/>
        <end position="38"/>
    </location>
</feature>